<feature type="domain" description="NF-X1-type" evidence="10">
    <location>
        <begin position="52"/>
        <end position="74"/>
    </location>
</feature>
<evidence type="ECO:0000256" key="9">
    <source>
        <dbReference type="ARBA" id="ARBA00023242"/>
    </source>
</evidence>
<evidence type="ECO:0000259" key="10">
    <source>
        <dbReference type="SMART" id="SM00438"/>
    </source>
</evidence>
<keyword evidence="9" id="KW-0539">Nucleus</keyword>
<dbReference type="GO" id="GO:0008270">
    <property type="term" value="F:zinc ion binding"/>
    <property type="evidence" value="ECO:0007669"/>
    <property type="project" value="UniProtKB-KW"/>
</dbReference>
<dbReference type="GO" id="GO:0000981">
    <property type="term" value="F:DNA-binding transcription factor activity, RNA polymerase II-specific"/>
    <property type="evidence" value="ECO:0007669"/>
    <property type="project" value="TreeGrafter"/>
</dbReference>
<dbReference type="RefSeq" id="XP_001730479.1">
    <property type="nucleotide sequence ID" value="XM_001730427.1"/>
</dbReference>
<gene>
    <name evidence="11" type="ORF">MGL_2275</name>
</gene>
<dbReference type="InterPro" id="IPR000967">
    <property type="entry name" value="Znf_NFX1"/>
</dbReference>
<feature type="domain" description="NF-X1-type" evidence="10">
    <location>
        <begin position="23"/>
        <end position="43"/>
    </location>
</feature>
<dbReference type="GO" id="GO:0000977">
    <property type="term" value="F:RNA polymerase II transcription regulatory region sequence-specific DNA binding"/>
    <property type="evidence" value="ECO:0007669"/>
    <property type="project" value="TreeGrafter"/>
</dbReference>
<proteinExistence type="inferred from homology"/>
<keyword evidence="12" id="KW-1185">Reference proteome</keyword>
<keyword evidence="6" id="KW-0862">Zinc</keyword>
<dbReference type="SMART" id="SM00438">
    <property type="entry name" value="ZnF_NFX"/>
    <property type="match status" value="2"/>
</dbReference>
<dbReference type="OrthoDB" id="3345748at2759"/>
<evidence type="ECO:0000256" key="6">
    <source>
        <dbReference type="ARBA" id="ARBA00022833"/>
    </source>
</evidence>
<dbReference type="AlphaFoldDB" id="A8Q2Z3"/>
<dbReference type="PANTHER" id="PTHR12360:SF12">
    <property type="entry name" value="TRANSCRIPTIONAL REPRESSOR NF-X1"/>
    <property type="match status" value="1"/>
</dbReference>
<evidence type="ECO:0000256" key="4">
    <source>
        <dbReference type="ARBA" id="ARBA00022737"/>
    </source>
</evidence>
<dbReference type="InParanoid" id="A8Q2Z3"/>
<dbReference type="GO" id="GO:0000122">
    <property type="term" value="P:negative regulation of transcription by RNA polymerase II"/>
    <property type="evidence" value="ECO:0007669"/>
    <property type="project" value="TreeGrafter"/>
</dbReference>
<evidence type="ECO:0000313" key="12">
    <source>
        <dbReference type="Proteomes" id="UP000008837"/>
    </source>
</evidence>
<evidence type="ECO:0000256" key="5">
    <source>
        <dbReference type="ARBA" id="ARBA00022771"/>
    </source>
</evidence>
<dbReference type="STRING" id="425265.A8Q2Z3"/>
<comment type="caution">
    <text evidence="11">The sequence shown here is derived from an EMBL/GenBank/DDBJ whole genome shotgun (WGS) entry which is preliminary data.</text>
</comment>
<name>A8Q2Z3_MALGO</name>
<sequence length="428" mass="45823">MSAVPCSRRNVRCGEPCRALLACGQHICPGACHAEGECPPCNQVCGRPRPVCGHPCERPCHAPEPCSADEPCKAVLARRCACGHREKLDVCGAAPGIERPPVPPLECVPACKVAQRNARFARALGLDTQREEVSYSATLLQYVAQNPRGSQAVQEVLNEFVQSPRVSAQLRALLTSFAVRRGCEPIKVDAPLLAFTEELAHAYHLEVGLCTPQGLIHTGPVPSNGRDVDVRLRRLRDTRIPTVLLTEFAASHPARTSLEARRLRSAATAARGSATAMGSPTSGASVPRGNALWITAPRSVTGEAALENMDQTALATALGDASLGGRRSWKMVCCNEGTLLTHIQLEPQSLAAIASRPKPPGSDALSPIERRLLWVSEDVQRALASAGAPTDEEVLLCSCTEGGQVTHVFRDGRWSRQDVVMNKTASRT</sequence>
<keyword evidence="3" id="KW-0479">Metal-binding</keyword>
<organism evidence="11 12">
    <name type="scientific">Malassezia globosa (strain ATCC MYA-4612 / CBS 7966)</name>
    <name type="common">Dandruff-associated fungus</name>
    <dbReference type="NCBI Taxonomy" id="425265"/>
    <lineage>
        <taxon>Eukaryota</taxon>
        <taxon>Fungi</taxon>
        <taxon>Dikarya</taxon>
        <taxon>Basidiomycota</taxon>
        <taxon>Ustilaginomycotina</taxon>
        <taxon>Malasseziomycetes</taxon>
        <taxon>Malasseziales</taxon>
        <taxon>Malasseziaceae</taxon>
        <taxon>Malassezia</taxon>
    </lineage>
</organism>
<evidence type="ECO:0000256" key="8">
    <source>
        <dbReference type="ARBA" id="ARBA00023163"/>
    </source>
</evidence>
<dbReference type="GO" id="GO:0005634">
    <property type="term" value="C:nucleus"/>
    <property type="evidence" value="ECO:0007669"/>
    <property type="project" value="UniProtKB-SubCell"/>
</dbReference>
<keyword evidence="8" id="KW-0804">Transcription</keyword>
<comment type="similarity">
    <text evidence="2">Belongs to the NFX1 family.</text>
</comment>
<accession>A8Q2Z3</accession>
<keyword evidence="5" id="KW-0863">Zinc-finger</keyword>
<reference evidence="11 12" key="1">
    <citation type="journal article" date="2007" name="Proc. Natl. Acad. Sci. U.S.A.">
        <title>Dandruff-associated Malassezia genomes reveal convergent and divergent virulence traits shared with plant and human fungal pathogens.</title>
        <authorList>
            <person name="Xu J."/>
            <person name="Saunders C.W."/>
            <person name="Hu P."/>
            <person name="Grant R.A."/>
            <person name="Boekhout T."/>
            <person name="Kuramae E.E."/>
            <person name="Kronstad J.W."/>
            <person name="Deangelis Y.M."/>
            <person name="Reeder N.L."/>
            <person name="Johnstone K.R."/>
            <person name="Leland M."/>
            <person name="Fieno A.M."/>
            <person name="Begley W.M."/>
            <person name="Sun Y."/>
            <person name="Lacey M.P."/>
            <person name="Chaudhary T."/>
            <person name="Keough T."/>
            <person name="Chu L."/>
            <person name="Sears R."/>
            <person name="Yuan B."/>
            <person name="Dawson T.L.Jr."/>
        </authorList>
    </citation>
    <scope>NUCLEOTIDE SEQUENCE [LARGE SCALE GENOMIC DNA]</scope>
    <source>
        <strain evidence="12">ATCC MYA-4612 / CBS 7966</strain>
    </source>
</reference>
<keyword evidence="7" id="KW-0805">Transcription regulation</keyword>
<dbReference type="PANTHER" id="PTHR12360">
    <property type="entry name" value="NUCLEAR TRANSCRIPTION FACTOR, X-BOX BINDING 1 NFX1"/>
    <property type="match status" value="1"/>
</dbReference>
<dbReference type="GeneID" id="5854786"/>
<evidence type="ECO:0000256" key="7">
    <source>
        <dbReference type="ARBA" id="ARBA00023015"/>
    </source>
</evidence>
<dbReference type="KEGG" id="mgl:MGL_2275"/>
<protein>
    <recommendedName>
        <fullName evidence="10">NF-X1-type domain-containing protein</fullName>
    </recommendedName>
</protein>
<dbReference type="CDD" id="cd06008">
    <property type="entry name" value="NF-X1-zinc-finger"/>
    <property type="match status" value="2"/>
</dbReference>
<comment type="subcellular location">
    <subcellularLocation>
        <location evidence="1">Nucleus</location>
    </subcellularLocation>
</comment>
<evidence type="ECO:0000313" key="11">
    <source>
        <dbReference type="EMBL" id="EDP43265.1"/>
    </source>
</evidence>
<evidence type="ECO:0000256" key="1">
    <source>
        <dbReference type="ARBA" id="ARBA00004123"/>
    </source>
</evidence>
<evidence type="ECO:0000256" key="2">
    <source>
        <dbReference type="ARBA" id="ARBA00007269"/>
    </source>
</evidence>
<dbReference type="InterPro" id="IPR034078">
    <property type="entry name" value="NFX1_fam"/>
</dbReference>
<keyword evidence="4" id="KW-0677">Repeat</keyword>
<evidence type="ECO:0000256" key="3">
    <source>
        <dbReference type="ARBA" id="ARBA00022723"/>
    </source>
</evidence>
<dbReference type="EMBL" id="AAYY01000008">
    <property type="protein sequence ID" value="EDP43265.1"/>
    <property type="molecule type" value="Genomic_DNA"/>
</dbReference>
<dbReference type="Proteomes" id="UP000008837">
    <property type="component" value="Unassembled WGS sequence"/>
</dbReference>
<dbReference type="VEuPathDB" id="FungiDB:MGL_2275"/>